<keyword evidence="2" id="KW-0732">Signal</keyword>
<evidence type="ECO:0000313" key="4">
    <source>
        <dbReference type="EMBL" id="RBP42911.1"/>
    </source>
</evidence>
<feature type="compositionally biased region" description="Low complexity" evidence="1">
    <location>
        <begin position="46"/>
        <end position="65"/>
    </location>
</feature>
<evidence type="ECO:0000313" key="5">
    <source>
        <dbReference type="Proteomes" id="UP000253628"/>
    </source>
</evidence>
<feature type="chain" id="PRO_5016670504" evidence="2">
    <location>
        <begin position="23"/>
        <end position="164"/>
    </location>
</feature>
<dbReference type="Proteomes" id="UP000253628">
    <property type="component" value="Unassembled WGS sequence"/>
</dbReference>
<reference evidence="4 5" key="1">
    <citation type="submission" date="2018-06" db="EMBL/GenBank/DDBJ databases">
        <title>Genomic Encyclopedia of Type Strains, Phase IV (KMG-IV): sequencing the most valuable type-strain genomes for metagenomic binning, comparative biology and taxonomic classification.</title>
        <authorList>
            <person name="Goeker M."/>
        </authorList>
    </citation>
    <scope>NUCLEOTIDE SEQUENCE [LARGE SCALE GENOMIC DNA]</scope>
    <source>
        <strain evidence="4 5">DSM 25520</strain>
    </source>
</reference>
<feature type="compositionally biased region" description="Low complexity" evidence="1">
    <location>
        <begin position="27"/>
        <end position="38"/>
    </location>
</feature>
<dbReference type="SUPFAM" id="SSF50346">
    <property type="entry name" value="PRC-barrel domain"/>
    <property type="match status" value="1"/>
</dbReference>
<organism evidence="4 5">
    <name type="scientific">Eoetvoesiella caeni</name>
    <dbReference type="NCBI Taxonomy" id="645616"/>
    <lineage>
        <taxon>Bacteria</taxon>
        <taxon>Pseudomonadati</taxon>
        <taxon>Pseudomonadota</taxon>
        <taxon>Betaproteobacteria</taxon>
        <taxon>Burkholderiales</taxon>
        <taxon>Alcaligenaceae</taxon>
        <taxon>Eoetvoesiella</taxon>
    </lineage>
</organism>
<proteinExistence type="predicted"/>
<gene>
    <name evidence="4" type="ORF">DFR37_10136</name>
</gene>
<dbReference type="Gene3D" id="2.30.30.240">
    <property type="entry name" value="PRC-barrel domain"/>
    <property type="match status" value="1"/>
</dbReference>
<dbReference type="InterPro" id="IPR011033">
    <property type="entry name" value="PRC_barrel-like_sf"/>
</dbReference>
<evidence type="ECO:0000259" key="3">
    <source>
        <dbReference type="Pfam" id="PF05239"/>
    </source>
</evidence>
<keyword evidence="5" id="KW-1185">Reference proteome</keyword>
<dbReference type="RefSeq" id="WP_170139792.1">
    <property type="nucleotide sequence ID" value="NZ_JACCEU010000001.1"/>
</dbReference>
<feature type="domain" description="PRC-barrel" evidence="3">
    <location>
        <begin position="84"/>
        <end position="149"/>
    </location>
</feature>
<dbReference type="PANTHER" id="PTHR36505">
    <property type="entry name" value="BLR1072 PROTEIN"/>
    <property type="match status" value="1"/>
</dbReference>
<dbReference type="PANTHER" id="PTHR36505:SF1">
    <property type="entry name" value="BLR1072 PROTEIN"/>
    <property type="match status" value="1"/>
</dbReference>
<feature type="region of interest" description="Disordered" evidence="1">
    <location>
        <begin position="27"/>
        <end position="77"/>
    </location>
</feature>
<accession>A0A366HL23</accession>
<protein>
    <submittedName>
        <fullName evidence="4">Sporulation protein YlmC with PRC-barrel domain</fullName>
    </submittedName>
</protein>
<name>A0A366HL23_9BURK</name>
<evidence type="ECO:0000256" key="2">
    <source>
        <dbReference type="SAM" id="SignalP"/>
    </source>
</evidence>
<dbReference type="AlphaFoldDB" id="A0A366HL23"/>
<dbReference type="Pfam" id="PF05239">
    <property type="entry name" value="PRC"/>
    <property type="match status" value="1"/>
</dbReference>
<dbReference type="InterPro" id="IPR027275">
    <property type="entry name" value="PRC-brl_dom"/>
</dbReference>
<sequence length="164" mass="16730">MKKLLTLAFYALPLAVTPAVFAQTGAATAPQTQSSPTAPSTPGPAAPATGGMTPAPASPGMGAAPSAPPSKPAQMISGLSVKDRLMGKNVYNEKDEKIGAIEDVVLTPEGKASNLVIGAGGFLGMGEHNVAIPFDKVSKTGDKLMLTGYTKDQLKELPEVKVTK</sequence>
<evidence type="ECO:0000256" key="1">
    <source>
        <dbReference type="SAM" id="MobiDB-lite"/>
    </source>
</evidence>
<feature type="signal peptide" evidence="2">
    <location>
        <begin position="1"/>
        <end position="22"/>
    </location>
</feature>
<comment type="caution">
    <text evidence="4">The sequence shown here is derived from an EMBL/GenBank/DDBJ whole genome shotgun (WGS) entry which is preliminary data.</text>
</comment>
<dbReference type="EMBL" id="QNRQ01000001">
    <property type="protein sequence ID" value="RBP42911.1"/>
    <property type="molecule type" value="Genomic_DNA"/>
</dbReference>